<proteinExistence type="predicted"/>
<reference evidence="4" key="1">
    <citation type="submission" date="2017-02" db="UniProtKB">
        <authorList>
            <consortium name="WormBaseParasite"/>
        </authorList>
    </citation>
    <scope>IDENTIFICATION</scope>
</reference>
<dbReference type="WBParaSite" id="TASK_0000219901-mRNA-1">
    <property type="protein sequence ID" value="TASK_0000219901-mRNA-1"/>
    <property type="gene ID" value="TASK_0000219901"/>
</dbReference>
<evidence type="ECO:0000313" key="4">
    <source>
        <dbReference type="WBParaSite" id="TASK_0000219901-mRNA-1"/>
    </source>
</evidence>
<name>A0A0R3VXQ5_TAEAS</name>
<keyword evidence="3" id="KW-1185">Reference proteome</keyword>
<sequence>MNRLFSPWCVWTWRCLASDVFFEGQRSGPLPGAVWRFINEPLLHLRRTLHELNVHKNDHCSGELGMTTVGIVTDRRTTSGVTQREVALIGGVNYLGPLSDVEGAYWKPVCLRCVTVDGAPHFTSRHRTLAARCTDTHHPPIIYRLGDRAEDKMSAATMEVMGEACVLSPFCAFYSARMVLECQSKVKDVLSAPRLRQLWCNRLWEAGFHSPATELFSSRLVSSRLVSARRVDECKAHPPRWLH</sequence>
<reference evidence="2 3" key="2">
    <citation type="submission" date="2018-11" db="EMBL/GenBank/DDBJ databases">
        <authorList>
            <consortium name="Pathogen Informatics"/>
        </authorList>
    </citation>
    <scope>NUCLEOTIDE SEQUENCE [LARGE SCALE GENOMIC DNA]</scope>
</reference>
<feature type="signal peptide" evidence="1">
    <location>
        <begin position="1"/>
        <end position="17"/>
    </location>
</feature>
<gene>
    <name evidence="2" type="ORF">TASK_LOCUS2200</name>
</gene>
<evidence type="ECO:0000313" key="3">
    <source>
        <dbReference type="Proteomes" id="UP000282613"/>
    </source>
</evidence>
<keyword evidence="1" id="KW-0732">Signal</keyword>
<protein>
    <submittedName>
        <fullName evidence="4">Secreted protein</fullName>
    </submittedName>
</protein>
<organism evidence="4">
    <name type="scientific">Taenia asiatica</name>
    <name type="common">Asian tapeworm</name>
    <dbReference type="NCBI Taxonomy" id="60517"/>
    <lineage>
        <taxon>Eukaryota</taxon>
        <taxon>Metazoa</taxon>
        <taxon>Spiralia</taxon>
        <taxon>Lophotrochozoa</taxon>
        <taxon>Platyhelminthes</taxon>
        <taxon>Cestoda</taxon>
        <taxon>Eucestoda</taxon>
        <taxon>Cyclophyllidea</taxon>
        <taxon>Taeniidae</taxon>
        <taxon>Taenia</taxon>
    </lineage>
</organism>
<evidence type="ECO:0000313" key="2">
    <source>
        <dbReference type="EMBL" id="VDK24551.1"/>
    </source>
</evidence>
<dbReference type="EMBL" id="UYRS01001195">
    <property type="protein sequence ID" value="VDK24551.1"/>
    <property type="molecule type" value="Genomic_DNA"/>
</dbReference>
<feature type="chain" id="PRO_5043132470" evidence="1">
    <location>
        <begin position="18"/>
        <end position="243"/>
    </location>
</feature>
<dbReference type="Proteomes" id="UP000282613">
    <property type="component" value="Unassembled WGS sequence"/>
</dbReference>
<evidence type="ECO:0000256" key="1">
    <source>
        <dbReference type="SAM" id="SignalP"/>
    </source>
</evidence>
<accession>A0A0R3VXQ5</accession>
<dbReference type="AlphaFoldDB" id="A0A0R3VXQ5"/>